<dbReference type="GO" id="GO:0005524">
    <property type="term" value="F:ATP binding"/>
    <property type="evidence" value="ECO:0007669"/>
    <property type="project" value="InterPro"/>
</dbReference>
<evidence type="ECO:0000259" key="1">
    <source>
        <dbReference type="PROSITE" id="PS50011"/>
    </source>
</evidence>
<dbReference type="PROSITE" id="PS00108">
    <property type="entry name" value="PROTEIN_KINASE_ST"/>
    <property type="match status" value="1"/>
</dbReference>
<keyword evidence="3" id="KW-1185">Reference proteome</keyword>
<dbReference type="AlphaFoldDB" id="A0A834THW4"/>
<dbReference type="EMBL" id="JAAIUW010000008">
    <property type="protein sequence ID" value="KAF7822398.1"/>
    <property type="molecule type" value="Genomic_DNA"/>
</dbReference>
<keyword evidence="2" id="KW-0418">Kinase</keyword>
<dbReference type="InterPro" id="IPR045272">
    <property type="entry name" value="ANXUR1/2-like"/>
</dbReference>
<dbReference type="PANTHER" id="PTHR27003">
    <property type="entry name" value="OS07G0166700 PROTEIN"/>
    <property type="match status" value="1"/>
</dbReference>
<keyword evidence="2" id="KW-0808">Transferase</keyword>
<name>A0A834THW4_9FABA</name>
<dbReference type="Gene3D" id="1.10.510.10">
    <property type="entry name" value="Transferase(Phosphotransferase) domain 1"/>
    <property type="match status" value="1"/>
</dbReference>
<dbReference type="PROSITE" id="PS50011">
    <property type="entry name" value="PROTEIN_KINASE_DOM"/>
    <property type="match status" value="1"/>
</dbReference>
<accession>A0A834THW4</accession>
<dbReference type="GO" id="GO:0005886">
    <property type="term" value="C:plasma membrane"/>
    <property type="evidence" value="ECO:0007669"/>
    <property type="project" value="TreeGrafter"/>
</dbReference>
<dbReference type="Pfam" id="PF07714">
    <property type="entry name" value="PK_Tyr_Ser-Thr"/>
    <property type="match status" value="1"/>
</dbReference>
<dbReference type="Proteomes" id="UP000634136">
    <property type="component" value="Unassembled WGS sequence"/>
</dbReference>
<organism evidence="2 3">
    <name type="scientific">Senna tora</name>
    <dbReference type="NCBI Taxonomy" id="362788"/>
    <lineage>
        <taxon>Eukaryota</taxon>
        <taxon>Viridiplantae</taxon>
        <taxon>Streptophyta</taxon>
        <taxon>Embryophyta</taxon>
        <taxon>Tracheophyta</taxon>
        <taxon>Spermatophyta</taxon>
        <taxon>Magnoliopsida</taxon>
        <taxon>eudicotyledons</taxon>
        <taxon>Gunneridae</taxon>
        <taxon>Pentapetalae</taxon>
        <taxon>rosids</taxon>
        <taxon>fabids</taxon>
        <taxon>Fabales</taxon>
        <taxon>Fabaceae</taxon>
        <taxon>Caesalpinioideae</taxon>
        <taxon>Cassia clade</taxon>
        <taxon>Senna</taxon>
    </lineage>
</organism>
<dbReference type="InterPro" id="IPR008271">
    <property type="entry name" value="Ser/Thr_kinase_AS"/>
</dbReference>
<sequence length="268" mass="30104">MCLGAARGLHYLHTGANHNIIHRDVKTTNILIDEKWIAKVSDFGLSKVGPTGMSTSHVSTVVKGSVGYLDPEYYKRQRLTQKSDVYSFGVVLLERKASLVEWVRRSHREGVIEETIDRTVMESVTPECLKAFSEMALKCLEDDGNGRPCMNDVVWGLEFALEIQESTEEIMRGFDSWEMMKSEKNISTRNNGSWEDDDEASLSLVNPHLSRMLLDISKLRTSGTTNQNKPAVACPLGVSQLYTTCLGLNNNDPNKPYCDPRNRDPTCQ</sequence>
<dbReference type="InterPro" id="IPR011009">
    <property type="entry name" value="Kinase-like_dom_sf"/>
</dbReference>
<dbReference type="SMART" id="SM00219">
    <property type="entry name" value="TyrKc"/>
    <property type="match status" value="1"/>
</dbReference>
<dbReference type="InterPro" id="IPR001245">
    <property type="entry name" value="Ser-Thr/Tyr_kinase_cat_dom"/>
</dbReference>
<keyword evidence="2" id="KW-0675">Receptor</keyword>
<reference evidence="2" key="1">
    <citation type="submission" date="2020-09" db="EMBL/GenBank/DDBJ databases">
        <title>Genome-Enabled Discovery of Anthraquinone Biosynthesis in Senna tora.</title>
        <authorList>
            <person name="Kang S.-H."/>
            <person name="Pandey R.P."/>
            <person name="Lee C.-M."/>
            <person name="Sim J.-S."/>
            <person name="Jeong J.-T."/>
            <person name="Choi B.-S."/>
            <person name="Jung M."/>
            <person name="Ginzburg D."/>
            <person name="Zhao K."/>
            <person name="Won S.Y."/>
            <person name="Oh T.-J."/>
            <person name="Yu Y."/>
            <person name="Kim N.-H."/>
            <person name="Lee O.R."/>
            <person name="Lee T.-H."/>
            <person name="Bashyal P."/>
            <person name="Kim T.-S."/>
            <person name="Lee W.-H."/>
            <person name="Kawkins C."/>
            <person name="Kim C.-K."/>
            <person name="Kim J.S."/>
            <person name="Ahn B.O."/>
            <person name="Rhee S.Y."/>
            <person name="Sohng J.K."/>
        </authorList>
    </citation>
    <scope>NUCLEOTIDE SEQUENCE</scope>
    <source>
        <tissue evidence="2">Leaf</tissue>
    </source>
</reference>
<dbReference type="SUPFAM" id="SSF56112">
    <property type="entry name" value="Protein kinase-like (PK-like)"/>
    <property type="match status" value="1"/>
</dbReference>
<comment type="caution">
    <text evidence="2">The sequence shown here is derived from an EMBL/GenBank/DDBJ whole genome shotgun (WGS) entry which is preliminary data.</text>
</comment>
<protein>
    <submittedName>
        <fullName evidence="2">Receptor-like protein kinase FERONIA</fullName>
    </submittedName>
</protein>
<proteinExistence type="predicted"/>
<dbReference type="OrthoDB" id="1931471at2759"/>
<dbReference type="GO" id="GO:0004714">
    <property type="term" value="F:transmembrane receptor protein tyrosine kinase activity"/>
    <property type="evidence" value="ECO:0007669"/>
    <property type="project" value="InterPro"/>
</dbReference>
<evidence type="ECO:0000313" key="3">
    <source>
        <dbReference type="Proteomes" id="UP000634136"/>
    </source>
</evidence>
<dbReference type="PANTHER" id="PTHR27003:SF476">
    <property type="entry name" value="RECEPTOR-LIKE KINASE FERONIA-LIKE PROTEIN"/>
    <property type="match status" value="1"/>
</dbReference>
<feature type="domain" description="Protein kinase" evidence="1">
    <location>
        <begin position="1"/>
        <end position="160"/>
    </location>
</feature>
<dbReference type="GO" id="GO:0009506">
    <property type="term" value="C:plasmodesma"/>
    <property type="evidence" value="ECO:0007669"/>
    <property type="project" value="TreeGrafter"/>
</dbReference>
<dbReference type="InterPro" id="IPR000719">
    <property type="entry name" value="Prot_kinase_dom"/>
</dbReference>
<gene>
    <name evidence="2" type="ORF">G2W53_027853</name>
</gene>
<dbReference type="InterPro" id="IPR020635">
    <property type="entry name" value="Tyr_kinase_cat_dom"/>
</dbReference>
<evidence type="ECO:0000313" key="2">
    <source>
        <dbReference type="EMBL" id="KAF7822398.1"/>
    </source>
</evidence>